<evidence type="ECO:0000259" key="3">
    <source>
        <dbReference type="Pfam" id="PF05193"/>
    </source>
</evidence>
<protein>
    <submittedName>
        <fullName evidence="4">Insulinase family protein</fullName>
    </submittedName>
</protein>
<comment type="similarity">
    <text evidence="1">Belongs to the peptidase M16 family.</text>
</comment>
<accession>A0A831Z1J6</accession>
<sequence>MFSTTTLGNGLKIITHEQPGVESVYIDIEVSAGSKYCPSGKEGLAHFVEHMIMNGTKDYPSGLDLSRAIQNLGGKLNATTWKESVNYWVKVLYKDLDKAAEIFFPLVISPLLSENEFAGERKIILEEIARAQDRLERKVSDSLFKIVFGNHPLAHPGLGYPETLARIKHADITSFVSEFYVPGNIVISASGKAPHERFVELVKSYFSDIKNRLAPSYTGFEYHQSGPRAVVLAEESKQASLILSFPNSPQKLHDHMVERVLVSILMSRERLSERLREKEHLAYEVGMRSFRLRDLSLPSVFGGFTYSEVAKSVSIICEELKRFKDDGVPTEELEKIKKVVEVSLLFDLESPGKWSEFILDWNHFLGDPIEPEKFLNELEKVSADEIRELSQKIFVPENAYLSVSHKNVTAKELEDILRAGLS</sequence>
<feature type="domain" description="Peptidase M16 C-terminal" evidence="3">
    <location>
        <begin position="167"/>
        <end position="338"/>
    </location>
</feature>
<dbReference type="SUPFAM" id="SSF63411">
    <property type="entry name" value="LuxS/MPP-like metallohydrolase"/>
    <property type="match status" value="2"/>
</dbReference>
<name>A0A831Z1J6_UNCKA</name>
<dbReference type="InterPro" id="IPR007863">
    <property type="entry name" value="Peptidase_M16_C"/>
</dbReference>
<organism evidence="4">
    <name type="scientific">candidate division WWE3 bacterium</name>
    <dbReference type="NCBI Taxonomy" id="2053526"/>
    <lineage>
        <taxon>Bacteria</taxon>
        <taxon>Katanobacteria</taxon>
    </lineage>
</organism>
<dbReference type="InterPro" id="IPR011249">
    <property type="entry name" value="Metalloenz_LuxS/M16"/>
</dbReference>
<dbReference type="Gene3D" id="3.30.830.10">
    <property type="entry name" value="Metalloenzyme, LuxS/M16 peptidase-like"/>
    <property type="match status" value="2"/>
</dbReference>
<proteinExistence type="inferred from homology"/>
<reference evidence="4" key="1">
    <citation type="journal article" date="2020" name="mSystems">
        <title>Genome- and Community-Level Interaction Insights into Carbon Utilization and Element Cycling Functions of Hydrothermarchaeota in Hydrothermal Sediment.</title>
        <authorList>
            <person name="Zhou Z."/>
            <person name="Liu Y."/>
            <person name="Xu W."/>
            <person name="Pan J."/>
            <person name="Luo Z.H."/>
            <person name="Li M."/>
        </authorList>
    </citation>
    <scope>NUCLEOTIDE SEQUENCE [LARGE SCALE GENOMIC DNA]</scope>
    <source>
        <strain evidence="4">SpSt-361</strain>
    </source>
</reference>
<dbReference type="PANTHER" id="PTHR11851:SF49">
    <property type="entry name" value="MITOCHONDRIAL-PROCESSING PEPTIDASE SUBUNIT ALPHA"/>
    <property type="match status" value="1"/>
</dbReference>
<dbReference type="Pfam" id="PF05193">
    <property type="entry name" value="Peptidase_M16_C"/>
    <property type="match status" value="1"/>
</dbReference>
<dbReference type="InterPro" id="IPR050361">
    <property type="entry name" value="MPP/UQCRC_Complex"/>
</dbReference>
<dbReference type="AlphaFoldDB" id="A0A831Z1J6"/>
<dbReference type="GO" id="GO:0046872">
    <property type="term" value="F:metal ion binding"/>
    <property type="evidence" value="ECO:0007669"/>
    <property type="project" value="InterPro"/>
</dbReference>
<dbReference type="EMBL" id="DSPJ01000068">
    <property type="protein sequence ID" value="HEX62014.1"/>
    <property type="molecule type" value="Genomic_DNA"/>
</dbReference>
<gene>
    <name evidence="4" type="ORF">ENR01_02560</name>
</gene>
<evidence type="ECO:0000259" key="2">
    <source>
        <dbReference type="Pfam" id="PF00675"/>
    </source>
</evidence>
<dbReference type="InterPro" id="IPR011765">
    <property type="entry name" value="Pept_M16_N"/>
</dbReference>
<evidence type="ECO:0000313" key="4">
    <source>
        <dbReference type="EMBL" id="HEX62014.1"/>
    </source>
</evidence>
<feature type="domain" description="Peptidase M16 N-terminal" evidence="2">
    <location>
        <begin position="13"/>
        <end position="156"/>
    </location>
</feature>
<dbReference type="PANTHER" id="PTHR11851">
    <property type="entry name" value="METALLOPROTEASE"/>
    <property type="match status" value="1"/>
</dbReference>
<evidence type="ECO:0000256" key="1">
    <source>
        <dbReference type="ARBA" id="ARBA00007261"/>
    </source>
</evidence>
<comment type="caution">
    <text evidence="4">The sequence shown here is derived from an EMBL/GenBank/DDBJ whole genome shotgun (WGS) entry which is preliminary data.</text>
</comment>
<dbReference type="Pfam" id="PF00675">
    <property type="entry name" value="Peptidase_M16"/>
    <property type="match status" value="1"/>
</dbReference>